<dbReference type="Pfam" id="PF00026">
    <property type="entry name" value="Asp"/>
    <property type="match status" value="1"/>
</dbReference>
<proteinExistence type="inferred from homology"/>
<dbReference type="Proteomes" id="UP001309876">
    <property type="component" value="Unassembled WGS sequence"/>
</dbReference>
<evidence type="ECO:0000256" key="3">
    <source>
        <dbReference type="ARBA" id="ARBA00022670"/>
    </source>
</evidence>
<dbReference type="CDD" id="cd05474">
    <property type="entry name" value="SAP_like"/>
    <property type="match status" value="1"/>
</dbReference>
<dbReference type="InterPro" id="IPR001461">
    <property type="entry name" value="Aspartic_peptidase_A1"/>
</dbReference>
<evidence type="ECO:0000256" key="6">
    <source>
        <dbReference type="ARBA" id="ARBA00022801"/>
    </source>
</evidence>
<dbReference type="GO" id="GO:0004190">
    <property type="term" value="F:aspartic-type endopeptidase activity"/>
    <property type="evidence" value="ECO:0007669"/>
    <property type="project" value="UniProtKB-KW"/>
</dbReference>
<keyword evidence="4" id="KW-0732">Signal</keyword>
<dbReference type="GO" id="GO:0005886">
    <property type="term" value="C:plasma membrane"/>
    <property type="evidence" value="ECO:0007669"/>
    <property type="project" value="UniProtKB-SubCell"/>
</dbReference>
<feature type="domain" description="Peptidase A1" evidence="8">
    <location>
        <begin position="58"/>
        <end position="395"/>
    </location>
</feature>
<sequence length="532" mass="55713">MRGALTIGLSATNLITTAVTQKVVKFDIQGRAPSEAVKLARRATIRENLFNDVNEGLYSVNVSIGTPPQNFQLQLDTGSTDIWVNSADSEFCRQGNCYDSFASSNSSSYRVSVSNEFNVTYGDGTGAAGDLFTDDLVVGDVTLTNQTMGLATTSDIAYGLMGVGMVGTEGSCGAVEGPAYCYPNVLDSMVSEGKINSHAFSLYLNDLNQSTGSILFGGVDSSRYSGDLVSVPMVGIPLLNGSTEDDRYTVAWTNFTITTPRGVETFLQEDINVPALLDSGTTLAVLPEQIYRLILEQMGAVELEGGAFAPCYLRVANATIDFHVGGPTGFIFSIPLREFLFDLDSETARLFHDLGGAQYCQVGLQAGDDLPIFGDVILRSAYIVYDLDNRQIALAQANFSPGAANIKEITNGTTSNIPGVARTASTISSLSSFTSATAAVHTSLQSSRTGSPSTASIVPLASFTTASYTGQNGYTAMSSITTSAPSGTGASSSSSSSGAASAVTVPRFSVEKPFIVGMISMLVAVGAGMILL</sequence>
<comment type="subcellular location">
    <subcellularLocation>
        <location evidence="1">Cell membrane</location>
        <topology evidence="1">Lipid-anchor</topology>
        <topology evidence="1">GPI-anchor</topology>
    </subcellularLocation>
</comment>
<dbReference type="GO" id="GO:0006508">
    <property type="term" value="P:proteolysis"/>
    <property type="evidence" value="ECO:0007669"/>
    <property type="project" value="UniProtKB-KW"/>
</dbReference>
<evidence type="ECO:0000256" key="7">
    <source>
        <dbReference type="PIRSR" id="PIRSR601461-1"/>
    </source>
</evidence>
<protein>
    <recommendedName>
        <fullName evidence="8">Peptidase A1 domain-containing protein</fullName>
    </recommendedName>
</protein>
<accession>A0AAN7Y531</accession>
<evidence type="ECO:0000256" key="5">
    <source>
        <dbReference type="ARBA" id="ARBA00022750"/>
    </source>
</evidence>
<comment type="similarity">
    <text evidence="2">Belongs to the peptidase A1 family.</text>
</comment>
<feature type="active site" evidence="7">
    <location>
        <position position="278"/>
    </location>
</feature>
<dbReference type="PROSITE" id="PS51767">
    <property type="entry name" value="PEPTIDASE_A1"/>
    <property type="match status" value="1"/>
</dbReference>
<gene>
    <name evidence="9" type="ORF">LTR05_006144</name>
</gene>
<comment type="caution">
    <text evidence="9">The sequence shown here is derived from an EMBL/GenBank/DDBJ whole genome shotgun (WGS) entry which is preliminary data.</text>
</comment>
<keyword evidence="6" id="KW-0378">Hydrolase</keyword>
<dbReference type="SUPFAM" id="SSF50630">
    <property type="entry name" value="Acid proteases"/>
    <property type="match status" value="1"/>
</dbReference>
<dbReference type="InterPro" id="IPR033876">
    <property type="entry name" value="SAP-like"/>
</dbReference>
<dbReference type="AlphaFoldDB" id="A0AAN7Y531"/>
<keyword evidence="3" id="KW-0645">Protease</keyword>
<feature type="active site" evidence="7">
    <location>
        <position position="76"/>
    </location>
</feature>
<keyword evidence="5" id="KW-0064">Aspartyl protease</keyword>
<organism evidence="9 10">
    <name type="scientific">Lithohypha guttulata</name>
    <dbReference type="NCBI Taxonomy" id="1690604"/>
    <lineage>
        <taxon>Eukaryota</taxon>
        <taxon>Fungi</taxon>
        <taxon>Dikarya</taxon>
        <taxon>Ascomycota</taxon>
        <taxon>Pezizomycotina</taxon>
        <taxon>Eurotiomycetes</taxon>
        <taxon>Chaetothyriomycetidae</taxon>
        <taxon>Chaetothyriales</taxon>
        <taxon>Trichomeriaceae</taxon>
        <taxon>Lithohypha</taxon>
    </lineage>
</organism>
<dbReference type="PANTHER" id="PTHR47966">
    <property type="entry name" value="BETA-SITE APP-CLEAVING ENZYME, ISOFORM A-RELATED"/>
    <property type="match status" value="1"/>
</dbReference>
<name>A0AAN7Y531_9EURO</name>
<evidence type="ECO:0000256" key="2">
    <source>
        <dbReference type="ARBA" id="ARBA00007447"/>
    </source>
</evidence>
<dbReference type="PANTHER" id="PTHR47966:SF65">
    <property type="entry name" value="ASPARTIC-TYPE ENDOPEPTIDASE"/>
    <property type="match status" value="1"/>
</dbReference>
<evidence type="ECO:0000313" key="10">
    <source>
        <dbReference type="Proteomes" id="UP001309876"/>
    </source>
</evidence>
<evidence type="ECO:0000256" key="1">
    <source>
        <dbReference type="ARBA" id="ARBA00004609"/>
    </source>
</evidence>
<dbReference type="InterPro" id="IPR033121">
    <property type="entry name" value="PEPTIDASE_A1"/>
</dbReference>
<keyword evidence="10" id="KW-1185">Reference proteome</keyword>
<dbReference type="InterPro" id="IPR021109">
    <property type="entry name" value="Peptidase_aspartic_dom_sf"/>
</dbReference>
<evidence type="ECO:0000313" key="9">
    <source>
        <dbReference type="EMBL" id="KAK5083641.1"/>
    </source>
</evidence>
<evidence type="ECO:0000259" key="8">
    <source>
        <dbReference type="PROSITE" id="PS51767"/>
    </source>
</evidence>
<dbReference type="PRINTS" id="PR00792">
    <property type="entry name" value="PEPSIN"/>
</dbReference>
<dbReference type="Gene3D" id="2.40.70.10">
    <property type="entry name" value="Acid Proteases"/>
    <property type="match status" value="2"/>
</dbReference>
<dbReference type="EMBL" id="JAVRRJ010000006">
    <property type="protein sequence ID" value="KAK5083641.1"/>
    <property type="molecule type" value="Genomic_DNA"/>
</dbReference>
<evidence type="ECO:0000256" key="4">
    <source>
        <dbReference type="ARBA" id="ARBA00022729"/>
    </source>
</evidence>
<reference evidence="9 10" key="1">
    <citation type="submission" date="2023-08" db="EMBL/GenBank/DDBJ databases">
        <title>Black Yeasts Isolated from many extreme environments.</title>
        <authorList>
            <person name="Coleine C."/>
            <person name="Stajich J.E."/>
            <person name="Selbmann L."/>
        </authorList>
    </citation>
    <scope>NUCLEOTIDE SEQUENCE [LARGE SCALE GENOMIC DNA]</scope>
    <source>
        <strain evidence="9 10">CCFEE 5910</strain>
    </source>
</reference>